<evidence type="ECO:0000259" key="1">
    <source>
        <dbReference type="Pfam" id="PF08000"/>
    </source>
</evidence>
<dbReference type="InterPro" id="IPR037063">
    <property type="entry name" value="PHb_sf"/>
</dbReference>
<dbReference type="Pfam" id="PF08000">
    <property type="entry name" value="bPH_1"/>
    <property type="match status" value="1"/>
</dbReference>
<gene>
    <name evidence="2" type="ORF">GCM10017790_60990</name>
</gene>
<dbReference type="SUPFAM" id="SSF50729">
    <property type="entry name" value="PH domain-like"/>
    <property type="match status" value="1"/>
</dbReference>
<protein>
    <recommendedName>
        <fullName evidence="1">Bacterial Pleckstrin homology domain-containing protein</fullName>
    </recommendedName>
</protein>
<organism evidence="2 3">
    <name type="scientific">Amycolatopsis oliviviridis</name>
    <dbReference type="NCBI Taxonomy" id="1471590"/>
    <lineage>
        <taxon>Bacteria</taxon>
        <taxon>Bacillati</taxon>
        <taxon>Actinomycetota</taxon>
        <taxon>Actinomycetes</taxon>
        <taxon>Pseudonocardiales</taxon>
        <taxon>Pseudonocardiaceae</taxon>
        <taxon>Amycolatopsis</taxon>
    </lineage>
</organism>
<feature type="domain" description="Bacterial Pleckstrin homology" evidence="1">
    <location>
        <begin position="59"/>
        <end position="175"/>
    </location>
</feature>
<accession>A0ABQ3LY66</accession>
<sequence>MRANTAPGADRGTPSAKLWCVVVSRFIVPPPVPGSMRHALGEGSPVAFVRILEYMIDFSKDTVFKLTPCKPKDIAPTVQPIIIPGEEIISSFKAVRDFVVFTNKRLIAVNVQGMTGKKKDFTSLPYNRIQAFSIETAGTFDLDAELDLWFSGLGNVRLEFRGSDIRAIGQLIATHTL</sequence>
<dbReference type="CDD" id="cd13225">
    <property type="entry name" value="PH-like_bacteria"/>
    <property type="match status" value="1"/>
</dbReference>
<proteinExistence type="predicted"/>
<comment type="caution">
    <text evidence="2">The sequence shown here is derived from an EMBL/GenBank/DDBJ whole genome shotgun (WGS) entry which is preliminary data.</text>
</comment>
<reference evidence="3" key="1">
    <citation type="journal article" date="2019" name="Int. J. Syst. Evol. Microbiol.">
        <title>The Global Catalogue of Microorganisms (GCM) 10K type strain sequencing project: providing services to taxonomists for standard genome sequencing and annotation.</title>
        <authorList>
            <consortium name="The Broad Institute Genomics Platform"/>
            <consortium name="The Broad Institute Genome Sequencing Center for Infectious Disease"/>
            <person name="Wu L."/>
            <person name="Ma J."/>
        </authorList>
    </citation>
    <scope>NUCLEOTIDE SEQUENCE [LARGE SCALE GENOMIC DNA]</scope>
    <source>
        <strain evidence="3">CGMCC 4.7683</strain>
    </source>
</reference>
<dbReference type="EMBL" id="BNAY01000008">
    <property type="protein sequence ID" value="GHH29213.1"/>
    <property type="molecule type" value="Genomic_DNA"/>
</dbReference>
<dbReference type="Proteomes" id="UP000635387">
    <property type="component" value="Unassembled WGS sequence"/>
</dbReference>
<dbReference type="Gene3D" id="2.30.29.50">
    <property type="entry name" value="Bacterial Pleckstrin homology domain"/>
    <property type="match status" value="1"/>
</dbReference>
<dbReference type="PANTHER" id="PTHR35796:SF3">
    <property type="entry name" value="BHLH DOMAIN-CONTAINING PROTEIN"/>
    <property type="match status" value="1"/>
</dbReference>
<dbReference type="PANTHER" id="PTHR35796">
    <property type="entry name" value="HYPOTHETICAL CYTOSOLIC PROTEIN"/>
    <property type="match status" value="1"/>
</dbReference>
<evidence type="ECO:0000313" key="3">
    <source>
        <dbReference type="Proteomes" id="UP000635387"/>
    </source>
</evidence>
<name>A0ABQ3LY66_9PSEU</name>
<keyword evidence="3" id="KW-1185">Reference proteome</keyword>
<dbReference type="InterPro" id="IPR012544">
    <property type="entry name" value="PHb"/>
</dbReference>
<evidence type="ECO:0000313" key="2">
    <source>
        <dbReference type="EMBL" id="GHH29213.1"/>
    </source>
</evidence>